<evidence type="ECO:0000313" key="2">
    <source>
        <dbReference type="EMBL" id="MDE1347596.1"/>
    </source>
</evidence>
<gene>
    <name evidence="2" type="ORF">L9X51_14285</name>
</gene>
<protein>
    <submittedName>
        <fullName evidence="2">EAL domain-containing protein</fullName>
    </submittedName>
</protein>
<organism evidence="2 3">
    <name type="scientific">Vibrio aestuarianus</name>
    <dbReference type="NCBI Taxonomy" id="28171"/>
    <lineage>
        <taxon>Bacteria</taxon>
        <taxon>Pseudomonadati</taxon>
        <taxon>Pseudomonadota</taxon>
        <taxon>Gammaproteobacteria</taxon>
        <taxon>Vibrionales</taxon>
        <taxon>Vibrionaceae</taxon>
        <taxon>Vibrio</taxon>
    </lineage>
</organism>
<dbReference type="Pfam" id="PF00563">
    <property type="entry name" value="EAL"/>
    <property type="match status" value="1"/>
</dbReference>
<evidence type="ECO:0000259" key="1">
    <source>
        <dbReference type="PROSITE" id="PS50883"/>
    </source>
</evidence>
<dbReference type="InterPro" id="IPR035919">
    <property type="entry name" value="EAL_sf"/>
</dbReference>
<dbReference type="PROSITE" id="PS50883">
    <property type="entry name" value="EAL"/>
    <property type="match status" value="1"/>
</dbReference>
<dbReference type="EMBL" id="JAKNAX010000043">
    <property type="protein sequence ID" value="MDE1347596.1"/>
    <property type="molecule type" value="Genomic_DNA"/>
</dbReference>
<proteinExistence type="predicted"/>
<accession>A0A9X4J157</accession>
<feature type="domain" description="EAL" evidence="1">
    <location>
        <begin position="1"/>
        <end position="63"/>
    </location>
</feature>
<name>A0A9X4J157_9VIBR</name>
<comment type="caution">
    <text evidence="2">The sequence shown here is derived from an EMBL/GenBank/DDBJ whole genome shotgun (WGS) entry which is preliminary data.</text>
</comment>
<dbReference type="Proteomes" id="UP001140978">
    <property type="component" value="Unassembled WGS sequence"/>
</dbReference>
<sequence>MRGDTLPLLDGIALAKQNSANTVIEGIETQAQLDAMRELDIDMFQGFFLATPESIVPSIQIAV</sequence>
<dbReference type="Gene3D" id="3.20.20.450">
    <property type="entry name" value="EAL domain"/>
    <property type="match status" value="1"/>
</dbReference>
<dbReference type="SUPFAM" id="SSF141868">
    <property type="entry name" value="EAL domain-like"/>
    <property type="match status" value="1"/>
</dbReference>
<reference evidence="2" key="1">
    <citation type="submission" date="2022-02" db="EMBL/GenBank/DDBJ databases">
        <title>Emergence and expansion in Europe of a Vibrio aestuarianus clonal complex pathogenic for oysters.</title>
        <authorList>
            <person name="Mesnil A."/>
            <person name="Travers M.-A."/>
        </authorList>
    </citation>
    <scope>NUCLEOTIDE SEQUENCE</scope>
    <source>
        <strain evidence="2">19_064_15T1</strain>
    </source>
</reference>
<dbReference type="InterPro" id="IPR001633">
    <property type="entry name" value="EAL_dom"/>
</dbReference>
<evidence type="ECO:0000313" key="3">
    <source>
        <dbReference type="Proteomes" id="UP001140978"/>
    </source>
</evidence>
<dbReference type="AlphaFoldDB" id="A0A9X4J157"/>